<accession>A0ACB8BMD1</accession>
<evidence type="ECO:0000313" key="2">
    <source>
        <dbReference type="Proteomes" id="UP000790709"/>
    </source>
</evidence>
<name>A0ACB8BMD1_9AGAM</name>
<sequence length="385" mass="42623">MLDARDVGVAALYAKSLLQMVSCLLDAEMSSRFGTCESKSCGCKVADWALRVWHSWMGKIGGVTKPEKDPIGVVMLECARAALRIGAVASCAAYGPVGWGGWSRSCGGPLSWQDLDDFHWTLAFLDHHHSIQDKIVVAGMVVVLSQSPRISLWANEPAFVKAIVVAMGSDNPTRVRHVALRTACEIRKALGSPDNTILPMLSAFSAALRSAVLTNIHPEEYSTTSNSPDRFFYRERDLCYLQIIYALVRSPGGIWYRHLHDDQHFHRCLSIAQHLRSERRTMTAVYLAAIVENLEARGAEHGFTNDDVRLLIAVAWSMVKYATSDLEELLETLIASTWRHRDVSASSADHIKGYVSSTLEHLRQARPLSSMIDPLNELLVSLHAG</sequence>
<evidence type="ECO:0000313" key="1">
    <source>
        <dbReference type="EMBL" id="KAH7925718.1"/>
    </source>
</evidence>
<organism evidence="1 2">
    <name type="scientific">Leucogyrophana mollusca</name>
    <dbReference type="NCBI Taxonomy" id="85980"/>
    <lineage>
        <taxon>Eukaryota</taxon>
        <taxon>Fungi</taxon>
        <taxon>Dikarya</taxon>
        <taxon>Basidiomycota</taxon>
        <taxon>Agaricomycotina</taxon>
        <taxon>Agaricomycetes</taxon>
        <taxon>Agaricomycetidae</taxon>
        <taxon>Boletales</taxon>
        <taxon>Boletales incertae sedis</taxon>
        <taxon>Leucogyrophana</taxon>
    </lineage>
</organism>
<gene>
    <name evidence="1" type="ORF">BV22DRAFT_411524</name>
</gene>
<proteinExistence type="predicted"/>
<dbReference type="Proteomes" id="UP000790709">
    <property type="component" value="Unassembled WGS sequence"/>
</dbReference>
<reference evidence="1" key="1">
    <citation type="journal article" date="2021" name="New Phytol.">
        <title>Evolutionary innovations through gain and loss of genes in the ectomycorrhizal Boletales.</title>
        <authorList>
            <person name="Wu G."/>
            <person name="Miyauchi S."/>
            <person name="Morin E."/>
            <person name="Kuo A."/>
            <person name="Drula E."/>
            <person name="Varga T."/>
            <person name="Kohler A."/>
            <person name="Feng B."/>
            <person name="Cao Y."/>
            <person name="Lipzen A."/>
            <person name="Daum C."/>
            <person name="Hundley H."/>
            <person name="Pangilinan J."/>
            <person name="Johnson J."/>
            <person name="Barry K."/>
            <person name="LaButti K."/>
            <person name="Ng V."/>
            <person name="Ahrendt S."/>
            <person name="Min B."/>
            <person name="Choi I.G."/>
            <person name="Park H."/>
            <person name="Plett J.M."/>
            <person name="Magnuson J."/>
            <person name="Spatafora J.W."/>
            <person name="Nagy L.G."/>
            <person name="Henrissat B."/>
            <person name="Grigoriev I.V."/>
            <person name="Yang Z.L."/>
            <person name="Xu J."/>
            <person name="Martin F.M."/>
        </authorList>
    </citation>
    <scope>NUCLEOTIDE SEQUENCE</scope>
    <source>
        <strain evidence="1">KUC20120723A-06</strain>
    </source>
</reference>
<keyword evidence="2" id="KW-1185">Reference proteome</keyword>
<dbReference type="EMBL" id="MU266396">
    <property type="protein sequence ID" value="KAH7925718.1"/>
    <property type="molecule type" value="Genomic_DNA"/>
</dbReference>
<comment type="caution">
    <text evidence="1">The sequence shown here is derived from an EMBL/GenBank/DDBJ whole genome shotgun (WGS) entry which is preliminary data.</text>
</comment>
<protein>
    <submittedName>
        <fullName evidence="1">Uncharacterized protein</fullName>
    </submittedName>
</protein>